<dbReference type="EMBL" id="RDQH01000342">
    <property type="protein sequence ID" value="RXH71420.1"/>
    <property type="molecule type" value="Genomic_DNA"/>
</dbReference>
<reference evidence="1 2" key="1">
    <citation type="submission" date="2018-10" db="EMBL/GenBank/DDBJ databases">
        <title>A high-quality apple genome assembly.</title>
        <authorList>
            <person name="Hu J."/>
        </authorList>
    </citation>
    <scope>NUCLEOTIDE SEQUENCE [LARGE SCALE GENOMIC DNA]</scope>
    <source>
        <strain evidence="2">cv. HFTH1</strain>
        <tissue evidence="1">Young leaf</tissue>
    </source>
</reference>
<comment type="caution">
    <text evidence="1">The sequence shown here is derived from an EMBL/GenBank/DDBJ whole genome shotgun (WGS) entry which is preliminary data.</text>
</comment>
<accession>A0A498HL27</accession>
<gene>
    <name evidence="1" type="ORF">DVH24_018775</name>
</gene>
<proteinExistence type="predicted"/>
<keyword evidence="2" id="KW-1185">Reference proteome</keyword>
<sequence length="79" mass="9723">MNVAEMKLLRWMCDTRKYRIKNEEIRGKTEAQDKRGRGKPRKILKEIVRKDINYLELTEDLAQNRTHWHSRIYTPHMKR</sequence>
<organism evidence="1 2">
    <name type="scientific">Malus domestica</name>
    <name type="common">Apple</name>
    <name type="synonym">Pyrus malus</name>
    <dbReference type="NCBI Taxonomy" id="3750"/>
    <lineage>
        <taxon>Eukaryota</taxon>
        <taxon>Viridiplantae</taxon>
        <taxon>Streptophyta</taxon>
        <taxon>Embryophyta</taxon>
        <taxon>Tracheophyta</taxon>
        <taxon>Spermatophyta</taxon>
        <taxon>Magnoliopsida</taxon>
        <taxon>eudicotyledons</taxon>
        <taxon>Gunneridae</taxon>
        <taxon>Pentapetalae</taxon>
        <taxon>rosids</taxon>
        <taxon>fabids</taxon>
        <taxon>Rosales</taxon>
        <taxon>Rosaceae</taxon>
        <taxon>Amygdaloideae</taxon>
        <taxon>Maleae</taxon>
        <taxon>Malus</taxon>
    </lineage>
</organism>
<evidence type="ECO:0000313" key="1">
    <source>
        <dbReference type="EMBL" id="RXH71420.1"/>
    </source>
</evidence>
<name>A0A498HL27_MALDO</name>
<dbReference type="Proteomes" id="UP000290289">
    <property type="component" value="Chromosome 16"/>
</dbReference>
<protein>
    <submittedName>
        <fullName evidence="1">Uncharacterized protein</fullName>
    </submittedName>
</protein>
<dbReference type="AlphaFoldDB" id="A0A498HL27"/>
<evidence type="ECO:0000313" key="2">
    <source>
        <dbReference type="Proteomes" id="UP000290289"/>
    </source>
</evidence>